<name>A0ACC0RSL3_POPTR</name>
<dbReference type="Proteomes" id="UP000006729">
    <property type="component" value="Chromosome 16"/>
</dbReference>
<evidence type="ECO:0000313" key="1">
    <source>
        <dbReference type="EMBL" id="KAI9380268.1"/>
    </source>
</evidence>
<organism evidence="1 2">
    <name type="scientific">Populus trichocarpa</name>
    <name type="common">Western balsam poplar</name>
    <name type="synonym">Populus balsamifera subsp. trichocarpa</name>
    <dbReference type="NCBI Taxonomy" id="3694"/>
    <lineage>
        <taxon>Eukaryota</taxon>
        <taxon>Viridiplantae</taxon>
        <taxon>Streptophyta</taxon>
        <taxon>Embryophyta</taxon>
        <taxon>Tracheophyta</taxon>
        <taxon>Spermatophyta</taxon>
        <taxon>Magnoliopsida</taxon>
        <taxon>eudicotyledons</taxon>
        <taxon>Gunneridae</taxon>
        <taxon>Pentapetalae</taxon>
        <taxon>rosids</taxon>
        <taxon>fabids</taxon>
        <taxon>Malpighiales</taxon>
        <taxon>Salicaceae</taxon>
        <taxon>Saliceae</taxon>
        <taxon>Populus</taxon>
    </lineage>
</organism>
<dbReference type="EMBL" id="CM009305">
    <property type="protein sequence ID" value="KAI9380268.1"/>
    <property type="molecule type" value="Genomic_DNA"/>
</dbReference>
<evidence type="ECO:0000313" key="2">
    <source>
        <dbReference type="Proteomes" id="UP000006729"/>
    </source>
</evidence>
<sequence length="794" mass="90783">MVEAVSGNDPQTSYSAQGSNESLRDNLVSRNQVEAAANLFSKNQDEASTSEWAGNGNGLDFTCDSSVLREGISGLDGDWRQGLDEPSKYTKKRRNTDVSSSSALNSASDLSLSEALSQISKDLGLSSPSLCSGEEEEDKENEEADSPESHGENLQAELALHHLECYGDDMLSSDSNEDEDEIQATSVFGASESKDSCQKPEVGMEFSSEEEAYKFYTSYANKIGFRTRKGKVQRLSNGTIRKRFLFCSKQGFRLKKQADKITKYKRKETRTGCDAKIQFSVENGKWVVSQFSQEHNHHLEDRRHITRSCTKTSEAHLIHTGNNAQMAMDAGAPKCTELCNMVWSTHPKEVQILLNYLRRLQVEDLSLFYAVQLDSDNRLKNLFWRDGRSMVDYDYFGDVLILDTTFRMDKYEMICAPFWGLNHHRQYVMFGCAFLLDESKESFVWLFETFLEAMGRKQPKTIVTDENQVMVDAVKVVLLDAEHLFGVWFIRQKALKHLSAFYSQPDFVNIFNECVSYCQNEEEFESKWDFLLKKFNLCENAWLNNLYLSRERWANVFHKKTFSAGIRWCNDNVNVFQNSTSDTMDLSMFVHQYLKVVETQRSAELNEDMRCRETTKVLSSSAMEKQAANIYTRTIFKIFQEELITCLSVAIEEIASDGTNATFKLTEEGQKESIVEFSCLDSNLACSCRKYESEGILCVHALKVLNARNVFRIPDQYMLKRWTKCAKDSVPEDEHVQKLAGQKQQPMSLLLKKALDVIYKTSAFEDCQKIAMHYLDEASKKVEAALRSKKHRSF</sequence>
<protein>
    <submittedName>
        <fullName evidence="1">Uncharacterized protein</fullName>
    </submittedName>
</protein>
<reference evidence="1 2" key="1">
    <citation type="journal article" date="2006" name="Science">
        <title>The genome of black cottonwood, Populus trichocarpa (Torr. &amp; Gray).</title>
        <authorList>
            <person name="Tuskan G.A."/>
            <person name="Difazio S."/>
            <person name="Jansson S."/>
            <person name="Bohlmann J."/>
            <person name="Grigoriev I."/>
            <person name="Hellsten U."/>
            <person name="Putnam N."/>
            <person name="Ralph S."/>
            <person name="Rombauts S."/>
            <person name="Salamov A."/>
            <person name="Schein J."/>
            <person name="Sterck L."/>
            <person name="Aerts A."/>
            <person name="Bhalerao R.R."/>
            <person name="Bhalerao R.P."/>
            <person name="Blaudez D."/>
            <person name="Boerjan W."/>
            <person name="Brun A."/>
            <person name="Brunner A."/>
            <person name="Busov V."/>
            <person name="Campbell M."/>
            <person name="Carlson J."/>
            <person name="Chalot M."/>
            <person name="Chapman J."/>
            <person name="Chen G.L."/>
            <person name="Cooper D."/>
            <person name="Coutinho P.M."/>
            <person name="Couturier J."/>
            <person name="Covert S."/>
            <person name="Cronk Q."/>
            <person name="Cunningham R."/>
            <person name="Davis J."/>
            <person name="Degroeve S."/>
            <person name="Dejardin A."/>
            <person name="Depamphilis C."/>
            <person name="Detter J."/>
            <person name="Dirks B."/>
            <person name="Dubchak I."/>
            <person name="Duplessis S."/>
            <person name="Ehlting J."/>
            <person name="Ellis B."/>
            <person name="Gendler K."/>
            <person name="Goodstein D."/>
            <person name="Gribskov M."/>
            <person name="Grimwood J."/>
            <person name="Groover A."/>
            <person name="Gunter L."/>
            <person name="Hamberger B."/>
            <person name="Heinze B."/>
            <person name="Helariutta Y."/>
            <person name="Henrissat B."/>
            <person name="Holligan D."/>
            <person name="Holt R."/>
            <person name="Huang W."/>
            <person name="Islam-Faridi N."/>
            <person name="Jones S."/>
            <person name="Jones-Rhoades M."/>
            <person name="Jorgensen R."/>
            <person name="Joshi C."/>
            <person name="Kangasjarvi J."/>
            <person name="Karlsson J."/>
            <person name="Kelleher C."/>
            <person name="Kirkpatrick R."/>
            <person name="Kirst M."/>
            <person name="Kohler A."/>
            <person name="Kalluri U."/>
            <person name="Larimer F."/>
            <person name="Leebens-Mack J."/>
            <person name="Leple J.C."/>
            <person name="Locascio P."/>
            <person name="Lou Y."/>
            <person name="Lucas S."/>
            <person name="Martin F."/>
            <person name="Montanini B."/>
            <person name="Napoli C."/>
            <person name="Nelson D.R."/>
            <person name="Nelson C."/>
            <person name="Nieminen K."/>
            <person name="Nilsson O."/>
            <person name="Pereda V."/>
            <person name="Peter G."/>
            <person name="Philippe R."/>
            <person name="Pilate G."/>
            <person name="Poliakov A."/>
            <person name="Razumovskaya J."/>
            <person name="Richardson P."/>
            <person name="Rinaldi C."/>
            <person name="Ritland K."/>
            <person name="Rouze P."/>
            <person name="Ryaboy D."/>
            <person name="Schmutz J."/>
            <person name="Schrader J."/>
            <person name="Segerman B."/>
            <person name="Shin H."/>
            <person name="Siddiqui A."/>
            <person name="Sterky F."/>
            <person name="Terry A."/>
            <person name="Tsai C.J."/>
            <person name="Uberbacher E."/>
            <person name="Unneberg P."/>
            <person name="Vahala J."/>
            <person name="Wall K."/>
            <person name="Wessler S."/>
            <person name="Yang G."/>
            <person name="Yin T."/>
            <person name="Douglas C."/>
            <person name="Marra M."/>
            <person name="Sandberg G."/>
            <person name="Van de Peer Y."/>
            <person name="Rokhsar D."/>
        </authorList>
    </citation>
    <scope>NUCLEOTIDE SEQUENCE [LARGE SCALE GENOMIC DNA]</scope>
    <source>
        <strain evidence="2">cv. Nisqually</strain>
    </source>
</reference>
<accession>A0ACC0RSL3</accession>
<gene>
    <name evidence="1" type="ORF">POPTR_016G058700v4</name>
</gene>
<proteinExistence type="predicted"/>
<keyword evidence="2" id="KW-1185">Reference proteome</keyword>
<comment type="caution">
    <text evidence="1">The sequence shown here is derived from an EMBL/GenBank/DDBJ whole genome shotgun (WGS) entry which is preliminary data.</text>
</comment>